<dbReference type="HOGENOM" id="CLU_597947_0_0_1"/>
<evidence type="ECO:0000256" key="1">
    <source>
        <dbReference type="ARBA" id="ARBA00022750"/>
    </source>
</evidence>
<dbReference type="GO" id="GO:0004190">
    <property type="term" value="F:aspartic-type endopeptidase activity"/>
    <property type="evidence" value="ECO:0007669"/>
    <property type="project" value="UniProtKB-KW"/>
</dbReference>
<reference evidence="3" key="1">
    <citation type="submission" date="2013-02" db="EMBL/GenBank/DDBJ databases">
        <authorList>
            <consortium name="The Broad Institute Genome Sequencing Platform"/>
            <person name="Cuomo C."/>
            <person name="Becnel J."/>
            <person name="Sanscrainte N."/>
            <person name="Walker B."/>
            <person name="Young S.K."/>
            <person name="Zeng Q."/>
            <person name="Gargeya S."/>
            <person name="Fitzgerald M."/>
            <person name="Haas B."/>
            <person name="Abouelleil A."/>
            <person name="Alvarado L."/>
            <person name="Arachchi H.M."/>
            <person name="Berlin A.M."/>
            <person name="Chapman S.B."/>
            <person name="Dewar J."/>
            <person name="Goldberg J."/>
            <person name="Griggs A."/>
            <person name="Gujja S."/>
            <person name="Hansen M."/>
            <person name="Howarth C."/>
            <person name="Imamovic A."/>
            <person name="Larimer J."/>
            <person name="McCowan C."/>
            <person name="Murphy C."/>
            <person name="Neiman D."/>
            <person name="Pearson M."/>
            <person name="Priest M."/>
            <person name="Roberts A."/>
            <person name="Saif S."/>
            <person name="Shea T."/>
            <person name="Sisk P."/>
            <person name="Sykes S."/>
            <person name="Wortman J."/>
            <person name="Nusbaum C."/>
            <person name="Birren B."/>
        </authorList>
    </citation>
    <scope>NUCLEOTIDE SEQUENCE [LARGE SCALE GENOMIC DNA]</scope>
    <source>
        <strain evidence="3">PRA339</strain>
    </source>
</reference>
<keyword evidence="3" id="KW-1185">Reference proteome</keyword>
<dbReference type="VEuPathDB" id="MicrosporidiaDB:H312_03163"/>
<gene>
    <name evidence="2" type="ORF">H312_03163</name>
</gene>
<dbReference type="AlphaFoldDB" id="A0A059EWN8"/>
<keyword evidence="1" id="KW-0378">Hydrolase</keyword>
<dbReference type="SUPFAM" id="SSF50630">
    <property type="entry name" value="Acid proteases"/>
    <property type="match status" value="1"/>
</dbReference>
<name>A0A059EWN8_9MICR</name>
<dbReference type="InterPro" id="IPR001969">
    <property type="entry name" value="Aspartic_peptidase_AS"/>
</dbReference>
<dbReference type="CDD" id="cd00303">
    <property type="entry name" value="retropepsin_like"/>
    <property type="match status" value="1"/>
</dbReference>
<keyword evidence="1" id="KW-0645">Protease</keyword>
<reference evidence="2 3" key="2">
    <citation type="submission" date="2014-03" db="EMBL/GenBank/DDBJ databases">
        <title>The Genome Sequence of Anncaliia algerae insect isolate PRA339.</title>
        <authorList>
            <consortium name="The Broad Institute Genome Sequencing Platform"/>
            <consortium name="The Broad Institute Genome Sequencing Center for Infectious Disease"/>
            <person name="Cuomo C."/>
            <person name="Becnel J."/>
            <person name="Sanscrainte N."/>
            <person name="Walker B."/>
            <person name="Young S.K."/>
            <person name="Zeng Q."/>
            <person name="Gargeya S."/>
            <person name="Fitzgerald M."/>
            <person name="Haas B."/>
            <person name="Abouelleil A."/>
            <person name="Alvarado L."/>
            <person name="Arachchi H.M."/>
            <person name="Berlin A.M."/>
            <person name="Chapman S.B."/>
            <person name="Dewar J."/>
            <person name="Goldberg J."/>
            <person name="Griggs A."/>
            <person name="Gujja S."/>
            <person name="Hansen M."/>
            <person name="Howarth C."/>
            <person name="Imamovic A."/>
            <person name="Larimer J."/>
            <person name="McCowan C."/>
            <person name="Murphy C."/>
            <person name="Neiman D."/>
            <person name="Pearson M."/>
            <person name="Priest M."/>
            <person name="Roberts A."/>
            <person name="Saif S."/>
            <person name="Shea T."/>
            <person name="Sisk P."/>
            <person name="Sykes S."/>
            <person name="Wortman J."/>
            <person name="Nusbaum C."/>
            <person name="Birren B."/>
        </authorList>
    </citation>
    <scope>NUCLEOTIDE SEQUENCE [LARGE SCALE GENOMIC DNA]</scope>
    <source>
        <strain evidence="2 3">PRA339</strain>
    </source>
</reference>
<dbReference type="EMBL" id="KK365274">
    <property type="protein sequence ID" value="KCZ79448.1"/>
    <property type="molecule type" value="Genomic_DNA"/>
</dbReference>
<dbReference type="PROSITE" id="PS00141">
    <property type="entry name" value="ASP_PROTEASE"/>
    <property type="match status" value="1"/>
</dbReference>
<dbReference type="InterPro" id="IPR021109">
    <property type="entry name" value="Peptidase_aspartic_dom_sf"/>
</dbReference>
<sequence length="501" mass="58618">MHPQEKHLIKNKVINSLFINYLKGNKVATRRCDSLNSKRKYLATNENDNTKTFNFTITPEGSDIKIGMTIKELKSIEDPNLCDWVNEFRELSAANSWADKTSMLILKSITDKTLWHYFSSKATCDTCLDALISAQYPPRKRYFYEEELGKIKQKNYYLINEYLNEIKSIFNKYCLCTEMKPKEQNIRFEEYFYKGLDDITKLEMEKLGLYAIEDIISKIQSMEILLLNQSEKRQNSMEKIGTLFNQLSIKDSKKYCKYHRSTKHDDKECNKQKQMSHKKDNNMHIIEKRPTIESLKTFIQVNGRETEAILDSGATSNYISSDTLKEVNKHSERQELYEKCEVGDGREVDIIGKVSLNFYLTEFKNILCTEDFKIIKGKFSNIILGNKFLSNHKVKIDYENMNISIYNSCKDISDNRYRAWIESPDNSINEKFMNFTDSHVQATAKLNQIIGNYQKTNPILGEIPNEEFRIVLKDPNTFCSKEYPIPYKLKASVKKRNQQIA</sequence>
<accession>A0A059EWN8</accession>
<proteinExistence type="predicted"/>
<dbReference type="OrthoDB" id="2187652at2759"/>
<dbReference type="Proteomes" id="UP000030655">
    <property type="component" value="Unassembled WGS sequence"/>
</dbReference>
<organism evidence="2 3">
    <name type="scientific">Anncaliia algerae PRA339</name>
    <dbReference type="NCBI Taxonomy" id="1288291"/>
    <lineage>
        <taxon>Eukaryota</taxon>
        <taxon>Fungi</taxon>
        <taxon>Fungi incertae sedis</taxon>
        <taxon>Microsporidia</taxon>
        <taxon>Tubulinosematoidea</taxon>
        <taxon>Tubulinosematidae</taxon>
        <taxon>Anncaliia</taxon>
    </lineage>
</organism>
<evidence type="ECO:0000313" key="3">
    <source>
        <dbReference type="Proteomes" id="UP000030655"/>
    </source>
</evidence>
<dbReference type="Gene3D" id="2.40.70.10">
    <property type="entry name" value="Acid Proteases"/>
    <property type="match status" value="1"/>
</dbReference>
<evidence type="ECO:0000313" key="2">
    <source>
        <dbReference type="EMBL" id="KCZ79448.1"/>
    </source>
</evidence>
<keyword evidence="1" id="KW-0064">Aspartyl protease</keyword>
<protein>
    <submittedName>
        <fullName evidence="2">Uncharacterized protein</fullName>
    </submittedName>
</protein>
<dbReference type="GO" id="GO:0006508">
    <property type="term" value="P:proteolysis"/>
    <property type="evidence" value="ECO:0007669"/>
    <property type="project" value="InterPro"/>
</dbReference>